<evidence type="ECO:0000256" key="6">
    <source>
        <dbReference type="ARBA" id="ARBA00023033"/>
    </source>
</evidence>
<protein>
    <submittedName>
        <fullName evidence="10">Thromboxane-A synthase-like</fullName>
    </submittedName>
</protein>
<dbReference type="PROSITE" id="PS00086">
    <property type="entry name" value="CYTOCHROME_P450"/>
    <property type="match status" value="1"/>
</dbReference>
<dbReference type="Gene3D" id="1.10.630.10">
    <property type="entry name" value="Cytochrome P450"/>
    <property type="match status" value="1"/>
</dbReference>
<dbReference type="InterPro" id="IPR017972">
    <property type="entry name" value="Cyt_P450_CS"/>
</dbReference>
<keyword evidence="11" id="KW-1185">Reference proteome</keyword>
<keyword evidence="5 8" id="KW-0408">Iron</keyword>
<dbReference type="OrthoDB" id="8251073at2759"/>
<evidence type="ECO:0000256" key="9">
    <source>
        <dbReference type="RuleBase" id="RU000461"/>
    </source>
</evidence>
<dbReference type="GO" id="GO:0016705">
    <property type="term" value="F:oxidoreductase activity, acting on paired donors, with incorporation or reduction of molecular oxygen"/>
    <property type="evidence" value="ECO:0007669"/>
    <property type="project" value="InterPro"/>
</dbReference>
<dbReference type="InterPro" id="IPR001128">
    <property type="entry name" value="Cyt_P450"/>
</dbReference>
<comment type="caution">
    <text evidence="10">The sequence shown here is derived from an EMBL/GenBank/DDBJ whole genome shotgun (WGS) entry which is preliminary data.</text>
</comment>
<dbReference type="GO" id="GO:0008395">
    <property type="term" value="F:steroid hydroxylase activity"/>
    <property type="evidence" value="ECO:0007669"/>
    <property type="project" value="TreeGrafter"/>
</dbReference>
<dbReference type="PRINTS" id="PR00463">
    <property type="entry name" value="EP450I"/>
</dbReference>
<keyword evidence="2 8" id="KW-0349">Heme</keyword>
<comment type="function">
    <text evidence="7">Cytochromes P450 are a group of heme-thiolate monooxygenases. They oxidize a variety of structurally unrelated compounds, including steroids, fatty acids, and xenobiotics.</text>
</comment>
<evidence type="ECO:0000256" key="4">
    <source>
        <dbReference type="ARBA" id="ARBA00023002"/>
    </source>
</evidence>
<name>A0A1V9XLJ3_9ACAR</name>
<evidence type="ECO:0000256" key="8">
    <source>
        <dbReference type="PIRSR" id="PIRSR602401-1"/>
    </source>
</evidence>
<dbReference type="AlphaFoldDB" id="A0A1V9XLJ3"/>
<organism evidence="10 11">
    <name type="scientific">Tropilaelaps mercedesae</name>
    <dbReference type="NCBI Taxonomy" id="418985"/>
    <lineage>
        <taxon>Eukaryota</taxon>
        <taxon>Metazoa</taxon>
        <taxon>Ecdysozoa</taxon>
        <taxon>Arthropoda</taxon>
        <taxon>Chelicerata</taxon>
        <taxon>Arachnida</taxon>
        <taxon>Acari</taxon>
        <taxon>Parasitiformes</taxon>
        <taxon>Mesostigmata</taxon>
        <taxon>Gamasina</taxon>
        <taxon>Dermanyssoidea</taxon>
        <taxon>Laelapidae</taxon>
        <taxon>Tropilaelaps</taxon>
    </lineage>
</organism>
<accession>A0A1V9XLJ3</accession>
<dbReference type="Pfam" id="PF00067">
    <property type="entry name" value="p450"/>
    <property type="match status" value="2"/>
</dbReference>
<dbReference type="PRINTS" id="PR00385">
    <property type="entry name" value="P450"/>
</dbReference>
<dbReference type="InterPro" id="IPR002401">
    <property type="entry name" value="Cyt_P450_E_grp-I"/>
</dbReference>
<dbReference type="PANTHER" id="PTHR24302">
    <property type="entry name" value="CYTOCHROME P450 FAMILY 3"/>
    <property type="match status" value="1"/>
</dbReference>
<dbReference type="PANTHER" id="PTHR24302:SF15">
    <property type="entry name" value="FATTY-ACID PEROXYGENASE"/>
    <property type="match status" value="1"/>
</dbReference>
<dbReference type="SUPFAM" id="SSF48264">
    <property type="entry name" value="Cytochrome P450"/>
    <property type="match status" value="1"/>
</dbReference>
<comment type="similarity">
    <text evidence="1 9">Belongs to the cytochrome P450 family.</text>
</comment>
<dbReference type="FunCoup" id="A0A1V9XLJ3">
    <property type="interactions" value="281"/>
</dbReference>
<keyword evidence="4 9" id="KW-0560">Oxidoreductase</keyword>
<gene>
    <name evidence="10" type="ORF">BIW11_03434</name>
</gene>
<dbReference type="InParanoid" id="A0A1V9XLJ3"/>
<evidence type="ECO:0000313" key="11">
    <source>
        <dbReference type="Proteomes" id="UP000192247"/>
    </source>
</evidence>
<keyword evidence="3 8" id="KW-0479">Metal-binding</keyword>
<evidence type="ECO:0000256" key="5">
    <source>
        <dbReference type="ARBA" id="ARBA00023004"/>
    </source>
</evidence>
<evidence type="ECO:0000256" key="2">
    <source>
        <dbReference type="ARBA" id="ARBA00022617"/>
    </source>
</evidence>
<evidence type="ECO:0000256" key="7">
    <source>
        <dbReference type="ARBA" id="ARBA00043906"/>
    </source>
</evidence>
<dbReference type="EMBL" id="MNPL01008199">
    <property type="protein sequence ID" value="OQR74336.1"/>
    <property type="molecule type" value="Genomic_DNA"/>
</dbReference>
<reference evidence="10 11" key="1">
    <citation type="journal article" date="2017" name="Gigascience">
        <title>Draft genome of the honey bee ectoparasitic mite, Tropilaelaps mercedesae, is shaped by the parasitic life history.</title>
        <authorList>
            <person name="Dong X."/>
            <person name="Armstrong S.D."/>
            <person name="Xia D."/>
            <person name="Makepeace B.L."/>
            <person name="Darby A.C."/>
            <person name="Kadowaki T."/>
        </authorList>
    </citation>
    <scope>NUCLEOTIDE SEQUENCE [LARGE SCALE GENOMIC DNA]</scope>
    <source>
        <strain evidence="10">Wuxi-XJTLU</strain>
    </source>
</reference>
<comment type="cofactor">
    <cofactor evidence="8">
        <name>heme</name>
        <dbReference type="ChEBI" id="CHEBI:30413"/>
    </cofactor>
</comment>
<sequence length="547" mass="62082">MLWSVTVACAAVFFVYQCWRRYEHFQQFKRLGIPGPPPSFLFGNMVELYLKSPLHAQREWHRQYGPVLGYFFGYDPVLLVADIKHLKNILLRDFTDFTDRPQLMSGRTGAALPVLTGQRWKHIRLTLTQSFTINKLKKLSFEVERIVDDFMDNVHKEFASGGRSVDMYELYQALTLDTMCRTALGVDYGIQKDGAKSKILQKVKVMLALSFTQLSILLMAFPTIRRLTARFIRHLRLMAKNKGEDPIEALRKECANVVKRRRNDASLHRVDLLQLMIDAQPTKHGPNTNMSSLIAGGEAEHSREAQQNEERTDEQALGCPTAAKIKALTDKEVIDNALLVLVAGYKTISSTLAFITRLLVRFPEVQERLRQALIETTENGTRFDFEALQRCKYLDAVIQETLRMYPPVYSGTARVAAKEKQYGDLTIPENLTVFASTSELHNNPDIFPNPNEFQPDRFLPENRTADMAFAWQPFGAGPRNCIGMRFAQMEIKIALAKLLMCYRLTGGEKDPVGDAHVDTTVLPLLQRIKDPLLVTLTKLDGKPSVVA</sequence>
<dbReference type="InterPro" id="IPR036396">
    <property type="entry name" value="Cyt_P450_sf"/>
</dbReference>
<dbReference type="GO" id="GO:0020037">
    <property type="term" value="F:heme binding"/>
    <property type="evidence" value="ECO:0007669"/>
    <property type="project" value="InterPro"/>
</dbReference>
<evidence type="ECO:0000256" key="3">
    <source>
        <dbReference type="ARBA" id="ARBA00022723"/>
    </source>
</evidence>
<keyword evidence="6 9" id="KW-0503">Monooxygenase</keyword>
<proteinExistence type="inferred from homology"/>
<feature type="binding site" description="axial binding residue" evidence="8">
    <location>
        <position position="481"/>
    </location>
    <ligand>
        <name>heme</name>
        <dbReference type="ChEBI" id="CHEBI:30413"/>
    </ligand>
    <ligandPart>
        <name>Fe</name>
        <dbReference type="ChEBI" id="CHEBI:18248"/>
    </ligandPart>
</feature>
<dbReference type="GO" id="GO:0005506">
    <property type="term" value="F:iron ion binding"/>
    <property type="evidence" value="ECO:0007669"/>
    <property type="project" value="InterPro"/>
</dbReference>
<evidence type="ECO:0000256" key="1">
    <source>
        <dbReference type="ARBA" id="ARBA00010617"/>
    </source>
</evidence>
<dbReference type="Proteomes" id="UP000192247">
    <property type="component" value="Unassembled WGS sequence"/>
</dbReference>
<evidence type="ECO:0000313" key="10">
    <source>
        <dbReference type="EMBL" id="OQR74336.1"/>
    </source>
</evidence>
<dbReference type="InterPro" id="IPR050705">
    <property type="entry name" value="Cytochrome_P450_3A"/>
</dbReference>
<dbReference type="STRING" id="418985.A0A1V9XLJ3"/>